<name>A0ABS4ILK5_9BACI</name>
<keyword evidence="2" id="KW-1185">Reference proteome</keyword>
<reference evidence="1 2" key="1">
    <citation type="submission" date="2021-03" db="EMBL/GenBank/DDBJ databases">
        <title>Genomic Encyclopedia of Type Strains, Phase IV (KMG-IV): sequencing the most valuable type-strain genomes for metagenomic binning, comparative biology and taxonomic classification.</title>
        <authorList>
            <person name="Goeker M."/>
        </authorList>
    </citation>
    <scope>NUCLEOTIDE SEQUENCE [LARGE SCALE GENOMIC DNA]</scope>
    <source>
        <strain evidence="1 2">DSM 25609</strain>
    </source>
</reference>
<dbReference type="EMBL" id="JAGGKX010000026">
    <property type="protein sequence ID" value="MBP1971435.1"/>
    <property type="molecule type" value="Genomic_DNA"/>
</dbReference>
<dbReference type="RefSeq" id="WP_209464486.1">
    <property type="nucleotide sequence ID" value="NZ_CP110224.1"/>
</dbReference>
<accession>A0ABS4ILK5</accession>
<organism evidence="1 2">
    <name type="scientific">Virgibacillus natechei</name>
    <dbReference type="NCBI Taxonomy" id="1216297"/>
    <lineage>
        <taxon>Bacteria</taxon>
        <taxon>Bacillati</taxon>
        <taxon>Bacillota</taxon>
        <taxon>Bacilli</taxon>
        <taxon>Bacillales</taxon>
        <taxon>Bacillaceae</taxon>
        <taxon>Virgibacillus</taxon>
    </lineage>
</organism>
<comment type="caution">
    <text evidence="1">The sequence shown here is derived from an EMBL/GenBank/DDBJ whole genome shotgun (WGS) entry which is preliminary data.</text>
</comment>
<gene>
    <name evidence="1" type="ORF">J2Z83_003574</name>
</gene>
<evidence type="ECO:0000313" key="1">
    <source>
        <dbReference type="EMBL" id="MBP1971435.1"/>
    </source>
</evidence>
<protein>
    <submittedName>
        <fullName evidence="1">Uncharacterized protein</fullName>
    </submittedName>
</protein>
<sequence length="73" mass="7402">MNAGAITAAVPVPGARAAAGIMVAGGAGLWAVSKGTKWAANNWNSIKSKTKSAVNKGKDIAKKGWDTVTGWFS</sequence>
<dbReference type="Proteomes" id="UP001519345">
    <property type="component" value="Unassembled WGS sequence"/>
</dbReference>
<evidence type="ECO:0000313" key="2">
    <source>
        <dbReference type="Proteomes" id="UP001519345"/>
    </source>
</evidence>
<proteinExistence type="predicted"/>